<protein>
    <recommendedName>
        <fullName evidence="10">Enoyl reductase (ER) domain-containing protein</fullName>
    </recommendedName>
</protein>
<reference evidence="9" key="1">
    <citation type="submission" date="2021-02" db="EMBL/GenBank/DDBJ databases">
        <title>Psilocybe cubensis genome.</title>
        <authorList>
            <person name="Mckernan K.J."/>
            <person name="Crawford S."/>
            <person name="Trippe A."/>
            <person name="Kane L.T."/>
            <person name="Mclaughlin S."/>
        </authorList>
    </citation>
    <scope>NUCLEOTIDE SEQUENCE [LARGE SCALE GENOMIC DNA]</scope>
    <source>
        <strain evidence="9">MGC-MH-2018</strain>
    </source>
</reference>
<dbReference type="GO" id="GO:0003939">
    <property type="term" value="F:L-iditol 2-dehydrogenase (NAD+) activity"/>
    <property type="evidence" value="ECO:0007669"/>
    <property type="project" value="TreeGrafter"/>
</dbReference>
<evidence type="ECO:0000313" key="9">
    <source>
        <dbReference type="EMBL" id="KAG5168041.1"/>
    </source>
</evidence>
<dbReference type="EMBL" id="JAFIQS010000006">
    <property type="protein sequence ID" value="KAG5168041.1"/>
    <property type="molecule type" value="Genomic_DNA"/>
</dbReference>
<sequence>MSPAVVSSTTAAVLSGPRTIQLEDRRVWAPPRGEVQVRVQATGLCGSDLHYYIHARNGDFAVRAPLVLGHESAGIVVDLPPGAPDTLKIGQRVAIEAGIYCRSCSFCQSGRYNLCRQMKFCSSAARFPHVDGTLQTVMNHPAYVLHPLPDSVSFELAALAEPLSVLIHSSRRAHLSPNQNIIVFGVGAIGLLACALAKHRGAARVVAVDINPARLEFAKREGFADDVFCLPQPQSSSQQPQSLPEACCAPPKANGVSASSHKHTHAHASTPSTPREMADEQLKKAKESAAAVMSAFGSPDGYDVVFECTGAESVIQMSIFCAMTGGKVMLIGMGTRAAYLPLSTAALREVDILGSFRYADTYREALALLSTPSPTPSSSSSSSSASSPSSASSSESEAQVESEANSKTGRSPSPSIPLPVLAAKLVTHRFPLADTKRAFEMLAKGVDDEGGLVLKVMVGSGVPC</sequence>
<dbReference type="AlphaFoldDB" id="A0A8H7XUS4"/>
<dbReference type="GO" id="GO:0046872">
    <property type="term" value="F:metal ion binding"/>
    <property type="evidence" value="ECO:0007669"/>
    <property type="project" value="UniProtKB-KW"/>
</dbReference>
<evidence type="ECO:0000256" key="1">
    <source>
        <dbReference type="ARBA" id="ARBA00001947"/>
    </source>
</evidence>
<dbReference type="Gene3D" id="3.90.180.10">
    <property type="entry name" value="Medium-chain alcohol dehydrogenases, catalytic domain"/>
    <property type="match status" value="1"/>
</dbReference>
<dbReference type="Pfam" id="PF08240">
    <property type="entry name" value="ADH_N"/>
    <property type="match status" value="1"/>
</dbReference>
<dbReference type="OrthoDB" id="5363962at2759"/>
<comment type="caution">
    <text evidence="9">The sequence shown here is derived from an EMBL/GenBank/DDBJ whole genome shotgun (WGS) entry which is preliminary data.</text>
</comment>
<dbReference type="SUPFAM" id="SSF50129">
    <property type="entry name" value="GroES-like"/>
    <property type="match status" value="1"/>
</dbReference>
<evidence type="ECO:0000256" key="6">
    <source>
        <dbReference type="SAM" id="MobiDB-lite"/>
    </source>
</evidence>
<evidence type="ECO:0000256" key="3">
    <source>
        <dbReference type="ARBA" id="ARBA00022723"/>
    </source>
</evidence>
<keyword evidence="4" id="KW-0862">Zinc</keyword>
<dbReference type="GO" id="GO:0006062">
    <property type="term" value="P:sorbitol catabolic process"/>
    <property type="evidence" value="ECO:0007669"/>
    <property type="project" value="TreeGrafter"/>
</dbReference>
<evidence type="ECO:0008006" key="10">
    <source>
        <dbReference type="Google" id="ProtNLM"/>
    </source>
</evidence>
<evidence type="ECO:0000256" key="4">
    <source>
        <dbReference type="ARBA" id="ARBA00022833"/>
    </source>
</evidence>
<dbReference type="PANTHER" id="PTHR43161">
    <property type="entry name" value="SORBITOL DEHYDROGENASE"/>
    <property type="match status" value="1"/>
</dbReference>
<dbReference type="InterPro" id="IPR013154">
    <property type="entry name" value="ADH-like_N"/>
</dbReference>
<evidence type="ECO:0000256" key="5">
    <source>
        <dbReference type="ARBA" id="ARBA00023002"/>
    </source>
</evidence>
<feature type="region of interest" description="Disordered" evidence="6">
    <location>
        <begin position="234"/>
        <end position="284"/>
    </location>
</feature>
<dbReference type="Gene3D" id="3.40.50.720">
    <property type="entry name" value="NAD(P)-binding Rossmann-like Domain"/>
    <property type="match status" value="2"/>
</dbReference>
<proteinExistence type="inferred from homology"/>
<gene>
    <name evidence="9" type="ORF">JR316_006634</name>
</gene>
<evidence type="ECO:0000259" key="7">
    <source>
        <dbReference type="Pfam" id="PF00107"/>
    </source>
</evidence>
<dbReference type="InterPro" id="IPR036291">
    <property type="entry name" value="NAD(P)-bd_dom_sf"/>
</dbReference>
<accession>A0A8H7XUS4</accession>
<keyword evidence="3" id="KW-0479">Metal-binding</keyword>
<dbReference type="CDD" id="cd05285">
    <property type="entry name" value="sorbitol_DH"/>
    <property type="match status" value="1"/>
</dbReference>
<evidence type="ECO:0000259" key="8">
    <source>
        <dbReference type="Pfam" id="PF08240"/>
    </source>
</evidence>
<dbReference type="Pfam" id="PF00107">
    <property type="entry name" value="ADH_zinc_N"/>
    <property type="match status" value="2"/>
</dbReference>
<feature type="domain" description="Alcohol dehydrogenase-like C-terminal" evidence="7">
    <location>
        <begin position="287"/>
        <end position="370"/>
    </location>
</feature>
<dbReference type="InterPro" id="IPR045306">
    <property type="entry name" value="SDH-like"/>
</dbReference>
<comment type="similarity">
    <text evidence="2">Belongs to the zinc-containing alcohol dehydrogenase family.</text>
</comment>
<name>A0A8H7XUS4_PSICU</name>
<comment type="cofactor">
    <cofactor evidence="1">
        <name>Zn(2+)</name>
        <dbReference type="ChEBI" id="CHEBI:29105"/>
    </cofactor>
</comment>
<evidence type="ECO:0000256" key="2">
    <source>
        <dbReference type="ARBA" id="ARBA00008072"/>
    </source>
</evidence>
<dbReference type="PANTHER" id="PTHR43161:SF25">
    <property type="entry name" value="ALCOHOL DEHYDROGENASE, PUTATIVE (AFU_ORTHOLOGUE AFUA_1G14390)-RELATED"/>
    <property type="match status" value="1"/>
</dbReference>
<feature type="region of interest" description="Disordered" evidence="6">
    <location>
        <begin position="370"/>
        <end position="415"/>
    </location>
</feature>
<feature type="compositionally biased region" description="Low complexity" evidence="6">
    <location>
        <begin position="370"/>
        <end position="406"/>
    </location>
</feature>
<feature type="domain" description="Alcohol dehydrogenase-like C-terminal" evidence="7">
    <location>
        <begin position="188"/>
        <end position="228"/>
    </location>
</feature>
<organism evidence="9">
    <name type="scientific">Psilocybe cubensis</name>
    <name type="common">Psychedelic mushroom</name>
    <name type="synonym">Stropharia cubensis</name>
    <dbReference type="NCBI Taxonomy" id="181762"/>
    <lineage>
        <taxon>Eukaryota</taxon>
        <taxon>Fungi</taxon>
        <taxon>Dikarya</taxon>
        <taxon>Basidiomycota</taxon>
        <taxon>Agaricomycotina</taxon>
        <taxon>Agaricomycetes</taxon>
        <taxon>Agaricomycetidae</taxon>
        <taxon>Agaricales</taxon>
        <taxon>Agaricineae</taxon>
        <taxon>Strophariaceae</taxon>
        <taxon>Psilocybe</taxon>
    </lineage>
</organism>
<keyword evidence="5" id="KW-0560">Oxidoreductase</keyword>
<dbReference type="InterPro" id="IPR011032">
    <property type="entry name" value="GroES-like_sf"/>
</dbReference>
<feature type="compositionally biased region" description="Low complexity" evidence="6">
    <location>
        <begin position="234"/>
        <end position="244"/>
    </location>
</feature>
<dbReference type="SUPFAM" id="SSF51735">
    <property type="entry name" value="NAD(P)-binding Rossmann-fold domains"/>
    <property type="match status" value="1"/>
</dbReference>
<feature type="domain" description="Alcohol dehydrogenase-like N-terminal" evidence="8">
    <location>
        <begin position="32"/>
        <end position="150"/>
    </location>
</feature>
<dbReference type="InterPro" id="IPR013149">
    <property type="entry name" value="ADH-like_C"/>
</dbReference>